<keyword evidence="2" id="KW-1185">Reference proteome</keyword>
<accession>A0ABY7F1K6</accession>
<dbReference type="EMBL" id="CP111020">
    <property type="protein sequence ID" value="WAR15550.1"/>
    <property type="molecule type" value="Genomic_DNA"/>
</dbReference>
<reference evidence="1" key="1">
    <citation type="submission" date="2022-11" db="EMBL/GenBank/DDBJ databases">
        <title>Centuries of genome instability and evolution in soft-shell clam transmissible cancer (bioRxiv).</title>
        <authorList>
            <person name="Hart S.F.M."/>
            <person name="Yonemitsu M.A."/>
            <person name="Giersch R.M."/>
            <person name="Beal B.F."/>
            <person name="Arriagada G."/>
            <person name="Davis B.W."/>
            <person name="Ostrander E.A."/>
            <person name="Goff S.P."/>
            <person name="Metzger M.J."/>
        </authorList>
    </citation>
    <scope>NUCLEOTIDE SEQUENCE</scope>
    <source>
        <strain evidence="1">MELC-2E11</strain>
        <tissue evidence="1">Siphon/mantle</tissue>
    </source>
</reference>
<proteinExistence type="predicted"/>
<protein>
    <submittedName>
        <fullName evidence="1">Uncharacterized protein</fullName>
    </submittedName>
</protein>
<sequence length="100" mass="11115">MLEFANGKGIIELSWKGSEIYVAIDCLEDENIEGKADIKILVDRITKAVQTTNLNFPVNEKHIARLAISVDDDSKTLAVRLNMKRGAQIAKEVNANYSHS</sequence>
<evidence type="ECO:0000313" key="1">
    <source>
        <dbReference type="EMBL" id="WAR15550.1"/>
    </source>
</evidence>
<gene>
    <name evidence="1" type="ORF">MAR_005655</name>
</gene>
<dbReference type="Proteomes" id="UP001164746">
    <property type="component" value="Chromosome 9"/>
</dbReference>
<evidence type="ECO:0000313" key="2">
    <source>
        <dbReference type="Proteomes" id="UP001164746"/>
    </source>
</evidence>
<organism evidence="1 2">
    <name type="scientific">Mya arenaria</name>
    <name type="common">Soft-shell clam</name>
    <dbReference type="NCBI Taxonomy" id="6604"/>
    <lineage>
        <taxon>Eukaryota</taxon>
        <taxon>Metazoa</taxon>
        <taxon>Spiralia</taxon>
        <taxon>Lophotrochozoa</taxon>
        <taxon>Mollusca</taxon>
        <taxon>Bivalvia</taxon>
        <taxon>Autobranchia</taxon>
        <taxon>Heteroconchia</taxon>
        <taxon>Euheterodonta</taxon>
        <taxon>Imparidentia</taxon>
        <taxon>Neoheterodontei</taxon>
        <taxon>Myida</taxon>
        <taxon>Myoidea</taxon>
        <taxon>Myidae</taxon>
        <taxon>Mya</taxon>
    </lineage>
</organism>
<name>A0ABY7F1K6_MYAAR</name>